<protein>
    <submittedName>
        <fullName evidence="3">Kelch domain-containing protein 10</fullName>
    </submittedName>
</protein>
<organism evidence="3 4">
    <name type="scientific">Thelohanellus kitauei</name>
    <name type="common">Myxosporean</name>
    <dbReference type="NCBI Taxonomy" id="669202"/>
    <lineage>
        <taxon>Eukaryota</taxon>
        <taxon>Metazoa</taxon>
        <taxon>Cnidaria</taxon>
        <taxon>Myxozoa</taxon>
        <taxon>Myxosporea</taxon>
        <taxon>Bivalvulida</taxon>
        <taxon>Platysporina</taxon>
        <taxon>Myxobolidae</taxon>
        <taxon>Thelohanellus</taxon>
    </lineage>
</organism>
<dbReference type="SUPFAM" id="SSF50965">
    <property type="entry name" value="Galactose oxidase, central domain"/>
    <property type="match status" value="1"/>
</dbReference>
<reference evidence="3 4" key="1">
    <citation type="journal article" date="2014" name="Genome Biol. Evol.">
        <title>The genome of the myxosporean Thelohanellus kitauei shows adaptations to nutrient acquisition within its fish host.</title>
        <authorList>
            <person name="Yang Y."/>
            <person name="Xiong J."/>
            <person name="Zhou Z."/>
            <person name="Huo F."/>
            <person name="Miao W."/>
            <person name="Ran C."/>
            <person name="Liu Y."/>
            <person name="Zhang J."/>
            <person name="Feng J."/>
            <person name="Wang M."/>
            <person name="Wang M."/>
            <person name="Wang L."/>
            <person name="Yao B."/>
        </authorList>
    </citation>
    <scope>NUCLEOTIDE SEQUENCE [LARGE SCALE GENOMIC DNA]</scope>
    <source>
        <strain evidence="3">Wuqing</strain>
    </source>
</reference>
<evidence type="ECO:0000256" key="1">
    <source>
        <dbReference type="ARBA" id="ARBA00022441"/>
    </source>
</evidence>
<evidence type="ECO:0000313" key="4">
    <source>
        <dbReference type="Proteomes" id="UP000031668"/>
    </source>
</evidence>
<dbReference type="EMBL" id="JWZT01003852">
    <property type="protein sequence ID" value="KII65424.1"/>
    <property type="molecule type" value="Genomic_DNA"/>
</dbReference>
<name>A0A0C2IJ93_THEKT</name>
<dbReference type="Gene3D" id="2.120.10.80">
    <property type="entry name" value="Kelch-type beta propeller"/>
    <property type="match status" value="2"/>
</dbReference>
<dbReference type="GO" id="GO:0032874">
    <property type="term" value="P:positive regulation of stress-activated MAPK cascade"/>
    <property type="evidence" value="ECO:0007669"/>
    <property type="project" value="TreeGrafter"/>
</dbReference>
<dbReference type="OrthoDB" id="5948822at2759"/>
<dbReference type="PANTHER" id="PTHR46428">
    <property type="entry name" value="KELCH DOMAIN-CONTAINING PROTEIN 10"/>
    <property type="match status" value="1"/>
</dbReference>
<keyword evidence="4" id="KW-1185">Reference proteome</keyword>
<keyword evidence="2" id="KW-0677">Repeat</keyword>
<dbReference type="Pfam" id="PF24681">
    <property type="entry name" value="Kelch_KLHDC2_KLHL20_DRC7"/>
    <property type="match status" value="1"/>
</dbReference>
<dbReference type="InterPro" id="IPR052125">
    <property type="entry name" value="KLHDC10"/>
</dbReference>
<proteinExistence type="predicted"/>
<dbReference type="PANTHER" id="PTHR46428:SF1">
    <property type="entry name" value="KELCH DOMAIN-CONTAINING PROTEIN 10"/>
    <property type="match status" value="1"/>
</dbReference>
<evidence type="ECO:0000256" key="2">
    <source>
        <dbReference type="ARBA" id="ARBA00022737"/>
    </source>
</evidence>
<accession>A0A0C2IJ93</accession>
<comment type="caution">
    <text evidence="3">The sequence shown here is derived from an EMBL/GenBank/DDBJ whole genome shotgun (WGS) entry which is preliminary data.</text>
</comment>
<keyword evidence="1" id="KW-0880">Kelch repeat</keyword>
<sequence length="351" mass="40739">MYLVVEPTQPLNRTNHSMTSANEFIIIYGGYDDWSWISYFELWTYNTISDIWRRYKPPSETLNGCILSSICAVGNLVYIFGGKHYRDLRQLSNSLHSFNIRKGTWKILSPHIDDYGINTPPPLYGSSICHHDGCLYILGGVCNDDIFQSVYKFCLMTSTWSLVHQNGLLPLLGHRVLGTVFKNQFYTFGYSGRDAPNRFKFINIFNFSTNTWTPEKQTRKTQLYPDSDRIQESFSFSNTCGYLSGGKNSTRYYSDIWKIDLETLEWFKLKYNLNICMFFHCTAVVNDCFLYTYGGDGHYSHYRNSLERFTVQPPTLYRLCIEYIRRSLNLMTCAKILPTSILNDLNLGSDS</sequence>
<gene>
    <name evidence="3" type="ORF">RF11_06378</name>
</gene>
<dbReference type="Proteomes" id="UP000031668">
    <property type="component" value="Unassembled WGS sequence"/>
</dbReference>
<dbReference type="InterPro" id="IPR011043">
    <property type="entry name" value="Gal_Oxase/kelch_b-propeller"/>
</dbReference>
<dbReference type="InterPro" id="IPR015915">
    <property type="entry name" value="Kelch-typ_b-propeller"/>
</dbReference>
<dbReference type="AlphaFoldDB" id="A0A0C2IJ93"/>
<evidence type="ECO:0000313" key="3">
    <source>
        <dbReference type="EMBL" id="KII65424.1"/>
    </source>
</evidence>